<reference evidence="3 4" key="1">
    <citation type="submission" date="2009-08" db="EMBL/GenBank/DDBJ databases">
        <title>The Genome Sequence of Spizellomyces punctatus strain DAOM BR117.</title>
        <authorList>
            <consortium name="The Broad Institute Genome Sequencing Platform"/>
            <person name="Russ C."/>
            <person name="Cuomo C."/>
            <person name="Shea T."/>
            <person name="Young S.K."/>
            <person name="Zeng Q."/>
            <person name="Koehrsen M."/>
            <person name="Haas B."/>
            <person name="Borodovsky M."/>
            <person name="Guigo R."/>
            <person name="Alvarado L."/>
            <person name="Berlin A."/>
            <person name="Bochicchio J."/>
            <person name="Borenstein D."/>
            <person name="Chapman S."/>
            <person name="Chen Z."/>
            <person name="Engels R."/>
            <person name="Freedman E."/>
            <person name="Gellesch M."/>
            <person name="Goldberg J."/>
            <person name="Griggs A."/>
            <person name="Gujja S."/>
            <person name="Heiman D."/>
            <person name="Hepburn T."/>
            <person name="Howarth C."/>
            <person name="Jen D."/>
            <person name="Larson L."/>
            <person name="Lewis B."/>
            <person name="Mehta T."/>
            <person name="Park D."/>
            <person name="Pearson M."/>
            <person name="Roberts A."/>
            <person name="Saif S."/>
            <person name="Shenoy N."/>
            <person name="Sisk P."/>
            <person name="Stolte C."/>
            <person name="Sykes S."/>
            <person name="Thomson T."/>
            <person name="Walk T."/>
            <person name="White J."/>
            <person name="Yandava C."/>
            <person name="Burger G."/>
            <person name="Gray M.W."/>
            <person name="Holland P.W.H."/>
            <person name="King N."/>
            <person name="Lang F.B.F."/>
            <person name="Roger A.J."/>
            <person name="Ruiz-Trillo I."/>
            <person name="Lander E."/>
            <person name="Nusbaum C."/>
        </authorList>
    </citation>
    <scope>NUCLEOTIDE SEQUENCE [LARGE SCALE GENOMIC DNA]</scope>
    <source>
        <strain evidence="3 4">DAOM BR117</strain>
    </source>
</reference>
<dbReference type="Proteomes" id="UP000053201">
    <property type="component" value="Unassembled WGS sequence"/>
</dbReference>
<dbReference type="GeneID" id="27691951"/>
<evidence type="ECO:0000256" key="2">
    <source>
        <dbReference type="SAM" id="Phobius"/>
    </source>
</evidence>
<sequence>MSYPRRFDVLFFTAPLHIVRKIDATFLFVLPMRFTKDSGVSLVLLDSWLPYSCIRFPFIRIVLLTSLFFRFVVLLYASYCFRRSEQSTSTDALSGKDRPLQPKLQPKFFHQKLSTKVQV</sequence>
<feature type="region of interest" description="Disordered" evidence="1">
    <location>
        <begin position="84"/>
        <end position="106"/>
    </location>
</feature>
<keyword evidence="4" id="KW-1185">Reference proteome</keyword>
<dbReference type="RefSeq" id="XP_016612593.1">
    <property type="nucleotide sequence ID" value="XM_016756965.1"/>
</dbReference>
<dbReference type="InParanoid" id="A0A0L0HUK5"/>
<accession>A0A0L0HUK5</accession>
<dbReference type="AlphaFoldDB" id="A0A0L0HUK5"/>
<protein>
    <recommendedName>
        <fullName evidence="5">Transmembrane protein</fullName>
    </recommendedName>
</protein>
<dbReference type="VEuPathDB" id="FungiDB:SPPG_08826"/>
<evidence type="ECO:0000256" key="1">
    <source>
        <dbReference type="SAM" id="MobiDB-lite"/>
    </source>
</evidence>
<evidence type="ECO:0000313" key="4">
    <source>
        <dbReference type="Proteomes" id="UP000053201"/>
    </source>
</evidence>
<name>A0A0L0HUK5_SPIPD</name>
<dbReference type="EMBL" id="KQ257450">
    <property type="protein sequence ID" value="KND04554.1"/>
    <property type="molecule type" value="Genomic_DNA"/>
</dbReference>
<evidence type="ECO:0000313" key="3">
    <source>
        <dbReference type="EMBL" id="KND04554.1"/>
    </source>
</evidence>
<proteinExistence type="predicted"/>
<organism evidence="3 4">
    <name type="scientific">Spizellomyces punctatus (strain DAOM BR117)</name>
    <dbReference type="NCBI Taxonomy" id="645134"/>
    <lineage>
        <taxon>Eukaryota</taxon>
        <taxon>Fungi</taxon>
        <taxon>Fungi incertae sedis</taxon>
        <taxon>Chytridiomycota</taxon>
        <taxon>Chytridiomycota incertae sedis</taxon>
        <taxon>Chytridiomycetes</taxon>
        <taxon>Spizellomycetales</taxon>
        <taxon>Spizellomycetaceae</taxon>
        <taxon>Spizellomyces</taxon>
    </lineage>
</organism>
<keyword evidence="2" id="KW-0812">Transmembrane</keyword>
<keyword evidence="2" id="KW-0472">Membrane</keyword>
<gene>
    <name evidence="3" type="ORF">SPPG_08826</name>
</gene>
<evidence type="ECO:0008006" key="5">
    <source>
        <dbReference type="Google" id="ProtNLM"/>
    </source>
</evidence>
<feature type="transmembrane region" description="Helical" evidence="2">
    <location>
        <begin position="48"/>
        <end position="77"/>
    </location>
</feature>
<keyword evidence="2" id="KW-1133">Transmembrane helix</keyword>